<dbReference type="Gene3D" id="3.30.870.10">
    <property type="entry name" value="Endonuclease Chain A"/>
    <property type="match status" value="1"/>
</dbReference>
<gene>
    <name evidence="2" type="ORF">DFQ06_1074</name>
</gene>
<proteinExistence type="predicted"/>
<organism evidence="2 3">
    <name type="scientific">Algibacter lectus</name>
    <dbReference type="NCBI Taxonomy" id="221126"/>
    <lineage>
        <taxon>Bacteria</taxon>
        <taxon>Pseudomonadati</taxon>
        <taxon>Bacteroidota</taxon>
        <taxon>Flavobacteriia</taxon>
        <taxon>Flavobacteriales</taxon>
        <taxon>Flavobacteriaceae</taxon>
        <taxon>Algibacter</taxon>
    </lineage>
</organism>
<sequence length="302" mass="36111">MALFLNTPKLNYWIPKLIEESEEELILIVPYIQTSENVLKALNKADSNGVEITLVYRENKLSDYEKSKLLALKNINLLHHPNVHCKCYYNGDLLIVGSMNLYEYSEKNNREMGMLMHRCDIDGDEKGFKIYNDDKEVFDDGIQEIREIINGASLEKSNDKARERSFEIDIIKTEEDLARDLCDRLNKSFLNKKFKPFEINDKVWFAKCDNYFDKVDVIFEYKRIAIKFKLDQEELIKVYNAWVNVYDEYEFAGFKYYWNDPYQELLLYRDFNFDWSDDNIKDKKYYEGISSIIEKYRKLSNK</sequence>
<dbReference type="AlphaFoldDB" id="A0A4V6QDC9"/>
<keyword evidence="3" id="KW-1185">Reference proteome</keyword>
<dbReference type="InterPro" id="IPR025202">
    <property type="entry name" value="PLD-like_dom"/>
</dbReference>
<name>A0A4V6QDC9_9FLAO</name>
<accession>A0A4V6QDC9</accession>
<evidence type="ECO:0000313" key="2">
    <source>
        <dbReference type="EMBL" id="TDY64171.1"/>
    </source>
</evidence>
<comment type="caution">
    <text evidence="2">The sequence shown here is derived from an EMBL/GenBank/DDBJ whole genome shotgun (WGS) entry which is preliminary data.</text>
</comment>
<protein>
    <submittedName>
        <fullName evidence="2">Phospholipase D-like protein</fullName>
    </submittedName>
</protein>
<dbReference type="Proteomes" id="UP000294824">
    <property type="component" value="Unassembled WGS sequence"/>
</dbReference>
<dbReference type="EMBL" id="SORL01000007">
    <property type="protein sequence ID" value="TDY64171.1"/>
    <property type="molecule type" value="Genomic_DNA"/>
</dbReference>
<dbReference type="SUPFAM" id="SSF56024">
    <property type="entry name" value="Phospholipase D/nuclease"/>
    <property type="match status" value="1"/>
</dbReference>
<feature type="domain" description="Phospholipase D-like" evidence="1">
    <location>
        <begin position="16"/>
        <end position="117"/>
    </location>
</feature>
<dbReference type="RefSeq" id="WP_133966428.1">
    <property type="nucleotide sequence ID" value="NZ_SORL01000007.1"/>
</dbReference>
<reference evidence="2 3" key="1">
    <citation type="submission" date="2019-03" db="EMBL/GenBank/DDBJ databases">
        <title>Genomic Encyclopedia of Type Strains, Phase III (KMG-III): the genomes of soil and plant-associated and newly described type strains.</title>
        <authorList>
            <person name="Whitman W."/>
        </authorList>
    </citation>
    <scope>NUCLEOTIDE SEQUENCE [LARGE SCALE GENOMIC DNA]</scope>
    <source>
        <strain evidence="2 3">CECT 8301</strain>
    </source>
</reference>
<evidence type="ECO:0000259" key="1">
    <source>
        <dbReference type="Pfam" id="PF13091"/>
    </source>
</evidence>
<evidence type="ECO:0000313" key="3">
    <source>
        <dbReference type="Proteomes" id="UP000294824"/>
    </source>
</evidence>
<dbReference type="Pfam" id="PF13091">
    <property type="entry name" value="PLDc_2"/>
    <property type="match status" value="1"/>
</dbReference>